<keyword evidence="2" id="KW-1185">Reference proteome</keyword>
<dbReference type="EMBL" id="WQMT02000007">
    <property type="protein sequence ID" value="KAG9220371.1"/>
    <property type="molecule type" value="Genomic_DNA"/>
</dbReference>
<name>A0ACB7ITH6_PLECO</name>
<gene>
    <name evidence="1" type="ORF">CCMSSC00406_0006636</name>
</gene>
<reference evidence="1 2" key="1">
    <citation type="journal article" date="2021" name="Appl. Environ. Microbiol.">
        <title>Genetic linkage and physical mapping for an oyster mushroom Pleurotus cornucopiae and QTL analysis for the trait cap color.</title>
        <authorList>
            <person name="Zhang Y."/>
            <person name="Gao W."/>
            <person name="Sonnenberg A."/>
            <person name="Chen Q."/>
            <person name="Zhang J."/>
            <person name="Huang C."/>
        </authorList>
    </citation>
    <scope>NUCLEOTIDE SEQUENCE [LARGE SCALE GENOMIC DNA]</scope>
    <source>
        <strain evidence="1">CCMSSC00406</strain>
    </source>
</reference>
<comment type="caution">
    <text evidence="1">The sequence shown here is derived from an EMBL/GenBank/DDBJ whole genome shotgun (WGS) entry which is preliminary data.</text>
</comment>
<proteinExistence type="predicted"/>
<accession>A0ACB7ITH6</accession>
<evidence type="ECO:0000313" key="1">
    <source>
        <dbReference type="EMBL" id="KAG9220371.1"/>
    </source>
</evidence>
<evidence type="ECO:0000313" key="2">
    <source>
        <dbReference type="Proteomes" id="UP000824881"/>
    </source>
</evidence>
<organism evidence="1 2">
    <name type="scientific">Pleurotus cornucopiae</name>
    <name type="common">Cornucopia mushroom</name>
    <dbReference type="NCBI Taxonomy" id="5321"/>
    <lineage>
        <taxon>Eukaryota</taxon>
        <taxon>Fungi</taxon>
        <taxon>Dikarya</taxon>
        <taxon>Basidiomycota</taxon>
        <taxon>Agaricomycotina</taxon>
        <taxon>Agaricomycetes</taxon>
        <taxon>Agaricomycetidae</taxon>
        <taxon>Agaricales</taxon>
        <taxon>Pleurotineae</taxon>
        <taxon>Pleurotaceae</taxon>
        <taxon>Pleurotus</taxon>
    </lineage>
</organism>
<sequence>MHLKPERTPTEAIVPNRLTPVAEMAFLALMGIVKAAHLLHDPSPHSDAIIRAWPGVFKWSVFFFSVDIQRPGVEQDAKFFMQDLIAATWFTFTRVDRIAAIMAETSGAIELMMELFFLEGSIPQMSIVNHPNAAATLDSMLHEAEDVWGTLDRVVATANGDAERIARVALSRLRTAANGPGFETPIGGAALNLMCRLCRRRGHPLLYAFLHHNAIATVTKVAASAARAYMKTGNDGVIPALVGSFGFVANCLESTDGFTWVTIAMQSGLIQAFLEVSILLPTLPVECDGDMILAIFKVILPKYLIYRSVVQAADGAMRKVESNPASKWVSQTPAKDVWHNFKRVAFERRALVANLTDTKHKAITSCDNSKMDTMNTEHFNDDDEQQRNPAWDTPFYAYSTPVHHHPFPTQYPPPPWATPMLSDTVQPRYNSFPPQTTHTVNTEERKTYRDQGAQAESSARHWDDKLSVILDAMKSVNWKLGDLLYYLFRVKTETGAEVKRSRSHAQVVSKFLGGKARYYPSIILAEWLKSADGLPKLGDIERDLMYSMEVDYQQIRAARPGLTSFAAQLVGRKLEMEIKKVVMKKNGLQTFTTGGGDIAKAGQGVDTYTDAQAIFRLHQPLTWAYLLRLATPYSHQAPAQGTVVAQKVVTHMMGELAYSRNMYAKMIPQEKGLLLFACRANRYLVSYDSRVGSATSYHATYEALRALAKFDLGLVEELGRSPDSSLIIRLDNVQSYVRPRNLRLGREASMNIGTAATAFVMKNFSPAAVDLQKKLDILALKSRKNLTVRKIRDLIDYKNLHQVLILQWLRTLVTFVPQLHRYKHAVSILYATEAKKIRLPLEQTQVFPLSTNGRNETLVKQRNLTING</sequence>
<dbReference type="Proteomes" id="UP000824881">
    <property type="component" value="Unassembled WGS sequence"/>
</dbReference>
<protein>
    <submittedName>
        <fullName evidence="1">Uncharacterized protein</fullName>
    </submittedName>
</protein>